<dbReference type="NCBIfam" id="NF003792">
    <property type="entry name" value="PRK05380.1"/>
    <property type="match status" value="1"/>
</dbReference>
<dbReference type="HAMAP" id="MF_01227">
    <property type="entry name" value="PyrG"/>
    <property type="match status" value="1"/>
</dbReference>
<dbReference type="InterPro" id="IPR033828">
    <property type="entry name" value="GATase1_CTP_Synthase"/>
</dbReference>
<evidence type="ECO:0000313" key="14">
    <source>
        <dbReference type="EMBL" id="KON29697.1"/>
    </source>
</evidence>
<keyword evidence="9 11" id="KW-0665">Pyrimidine biosynthesis</keyword>
<evidence type="ECO:0000256" key="5">
    <source>
        <dbReference type="ARBA" id="ARBA00022741"/>
    </source>
</evidence>
<evidence type="ECO:0000256" key="6">
    <source>
        <dbReference type="ARBA" id="ARBA00022840"/>
    </source>
</evidence>
<comment type="catalytic activity">
    <reaction evidence="11">
        <text>UTP + NH4(+) + ATP = CTP + ADP + phosphate + 2 H(+)</text>
        <dbReference type="Rhea" id="RHEA:16597"/>
        <dbReference type="ChEBI" id="CHEBI:15378"/>
        <dbReference type="ChEBI" id="CHEBI:28938"/>
        <dbReference type="ChEBI" id="CHEBI:30616"/>
        <dbReference type="ChEBI" id="CHEBI:37563"/>
        <dbReference type="ChEBI" id="CHEBI:43474"/>
        <dbReference type="ChEBI" id="CHEBI:46398"/>
        <dbReference type="ChEBI" id="CHEBI:456216"/>
    </reaction>
</comment>
<keyword evidence="6 11" id="KW-0067">ATP-binding</keyword>
<dbReference type="PANTHER" id="PTHR11550:SF0">
    <property type="entry name" value="CTP SYNTHASE-RELATED"/>
    <property type="match status" value="1"/>
</dbReference>
<keyword evidence="8 11" id="KW-0315">Glutamine amidotransferase</keyword>
<dbReference type="GO" id="GO:0019856">
    <property type="term" value="P:pyrimidine nucleobase biosynthetic process"/>
    <property type="evidence" value="ECO:0007669"/>
    <property type="project" value="TreeGrafter"/>
</dbReference>
<feature type="binding site" evidence="11">
    <location>
        <begin position="188"/>
        <end position="193"/>
    </location>
    <ligand>
        <name>CTP</name>
        <dbReference type="ChEBI" id="CHEBI:37563"/>
        <note>allosteric inhibitor</note>
    </ligand>
</feature>
<dbReference type="Proteomes" id="UP000037210">
    <property type="component" value="Unassembled WGS sequence"/>
</dbReference>
<dbReference type="InterPro" id="IPR029062">
    <property type="entry name" value="Class_I_gatase-like"/>
</dbReference>
<comment type="activity regulation">
    <text evidence="11">Allosterically activated by GTP, when glutamine is the substrate; GTP has no effect on the reaction when ammonia is the substrate. The allosteric effector GTP functions by stabilizing the protein conformation that binds the tetrahedral intermediate(s) formed during glutamine hydrolysis. Inhibited by the product CTP, via allosteric rather than competitive inhibition.</text>
</comment>
<dbReference type="CDD" id="cd03113">
    <property type="entry name" value="CTPS_N"/>
    <property type="match status" value="1"/>
</dbReference>
<dbReference type="PATRIC" id="fig|1685127.3.peg.1557"/>
<organism evidence="14 15">
    <name type="scientific">miscellaneous Crenarchaeota group-15 archaeon DG-45</name>
    <dbReference type="NCBI Taxonomy" id="1685127"/>
    <lineage>
        <taxon>Archaea</taxon>
        <taxon>Candidatus Bathyarchaeota</taxon>
        <taxon>MCG-15</taxon>
    </lineage>
</organism>
<evidence type="ECO:0000256" key="7">
    <source>
        <dbReference type="ARBA" id="ARBA00022842"/>
    </source>
</evidence>
<feature type="domain" description="CTP synthase N-terminal" evidence="13">
    <location>
        <begin position="3"/>
        <end position="268"/>
    </location>
</feature>
<evidence type="ECO:0000256" key="8">
    <source>
        <dbReference type="ARBA" id="ARBA00022962"/>
    </source>
</evidence>
<dbReference type="GO" id="GO:0042802">
    <property type="term" value="F:identical protein binding"/>
    <property type="evidence" value="ECO:0007669"/>
    <property type="project" value="TreeGrafter"/>
</dbReference>
<evidence type="ECO:0000256" key="2">
    <source>
        <dbReference type="ARBA" id="ARBA00007533"/>
    </source>
</evidence>
<feature type="binding site" evidence="11">
    <location>
        <position position="13"/>
    </location>
    <ligand>
        <name>CTP</name>
        <dbReference type="ChEBI" id="CHEBI:37563"/>
        <note>allosteric inhibitor</note>
    </ligand>
</feature>
<evidence type="ECO:0000259" key="13">
    <source>
        <dbReference type="Pfam" id="PF06418"/>
    </source>
</evidence>
<feature type="binding site" evidence="11">
    <location>
        <position position="225"/>
    </location>
    <ligand>
        <name>CTP</name>
        <dbReference type="ChEBI" id="CHEBI:37563"/>
        <note>allosteric inhibitor</note>
    </ligand>
</feature>
<feature type="active site" evidence="11">
    <location>
        <position position="511"/>
    </location>
</feature>
<dbReference type="Gene3D" id="3.40.50.300">
    <property type="entry name" value="P-loop containing nucleotide triphosphate hydrolases"/>
    <property type="match status" value="1"/>
</dbReference>
<feature type="binding site" evidence="11">
    <location>
        <position position="141"/>
    </location>
    <ligand>
        <name>Mg(2+)</name>
        <dbReference type="ChEBI" id="CHEBI:18420"/>
    </ligand>
</feature>
<dbReference type="FunFam" id="3.40.50.880:FF:000002">
    <property type="entry name" value="CTP synthase"/>
    <property type="match status" value="1"/>
</dbReference>
<protein>
    <recommendedName>
        <fullName evidence="11">CTP synthase</fullName>
        <ecNumber evidence="11">6.3.4.2</ecNumber>
    </recommendedName>
    <alternativeName>
        <fullName evidence="11">Cytidine 5'-triphosphate synthase</fullName>
    </alternativeName>
    <alternativeName>
        <fullName evidence="11">Cytidine triphosphate synthetase</fullName>
        <shortName evidence="11">CTP synthetase</shortName>
        <shortName evidence="11">CTPS</shortName>
    </alternativeName>
    <alternativeName>
        <fullName evidence="11">UTP--ammonia ligase</fullName>
    </alternativeName>
</protein>
<feature type="binding site" evidence="11">
    <location>
        <position position="71"/>
    </location>
    <ligand>
        <name>Mg(2+)</name>
        <dbReference type="ChEBI" id="CHEBI:18420"/>
    </ligand>
</feature>
<comment type="pathway">
    <text evidence="1 11">Pyrimidine metabolism; CTP biosynthesis via de novo pathway; CTP from UDP: step 2/2.</text>
</comment>
<feature type="domain" description="Glutamine amidotransferase" evidence="12">
    <location>
        <begin position="303"/>
        <end position="524"/>
    </location>
</feature>
<dbReference type="AlphaFoldDB" id="A0A0M0BM69"/>
<dbReference type="PROSITE" id="PS51273">
    <property type="entry name" value="GATASE_TYPE_1"/>
    <property type="match status" value="1"/>
</dbReference>
<dbReference type="InterPro" id="IPR017456">
    <property type="entry name" value="CTP_synthase_N"/>
</dbReference>
<comment type="caution">
    <text evidence="14">The sequence shown here is derived from an EMBL/GenBank/DDBJ whole genome shotgun (WGS) entry which is preliminary data.</text>
</comment>
<dbReference type="InterPro" id="IPR017926">
    <property type="entry name" value="GATASE"/>
</dbReference>
<sequence length="554" mass="60793">MAKFVFITGGVLSGLGKGLVTCSIGKMLQSRGFTVSAVKCDPYLNVDAGTMNPYIHGEVFVLDDGYEADMDLGTYERFLGIELTRLNNVTSGQVYQHVVGKEREGGYLGRCVQIIPHVTDEIKQRLRLVAEETGVDVLLIECGGTVGDIEGLPFLEAFRQMRLEEAREDTLLVHVTLVPVLEAVGEPKTKPTQHSVKELRAIGLQPDFIVARCESGALPDEPRRKIALYCSVEERAVFSSVNVDPIYELPLVLEEQGMGDVVCEYLMLSARQADWSGWKGVVDRFHAVGEAVSIAMCGKYAELADCYVSVNEALRHAGAAAGCGVDISWIETEWFEDDPTQVGLLGGYDGVLIPGGFGQRGAEGKLSAIEYCRARDVPLLGICYGFQLSVVEIARHVLGLEEANSTECAPSTPDPVITLLPEQLGVEDLGGTMRLGSHPVHLRPGSLAHRLYGSEVIHERHRHRWEVNPDYWGRLAEAGAVFSGWSPDGRRKEVLEMPGNYFFLATQFHPEFKSRPWRPSPPYFGLVKASLDRRLGKPKPAFDEVAPLGVKASP</sequence>
<comment type="catalytic activity">
    <reaction evidence="11">
        <text>L-glutamine + H2O = L-glutamate + NH4(+)</text>
        <dbReference type="Rhea" id="RHEA:15889"/>
        <dbReference type="ChEBI" id="CHEBI:15377"/>
        <dbReference type="ChEBI" id="CHEBI:28938"/>
        <dbReference type="ChEBI" id="CHEBI:29985"/>
        <dbReference type="ChEBI" id="CHEBI:58359"/>
    </reaction>
</comment>
<comment type="miscellaneous">
    <text evidence="11">CTPSs have evolved a hybrid strategy for distinguishing between UTP and CTP. The overlapping regions of the product feedback inhibitory and substrate sites recognize a common feature in both compounds, the triphosphate moiety. To differentiate isosteric substrate and product pyrimidine rings, an additional pocket far from the expected kinase/ligase catalytic site, specifically recognizes the cytosine and ribose portions of the product inhibitor.</text>
</comment>
<feature type="active site" evidence="11">
    <location>
        <position position="509"/>
    </location>
</feature>
<keyword evidence="3 11" id="KW-0436">Ligase</keyword>
<feature type="binding site" evidence="11">
    <location>
        <position position="71"/>
    </location>
    <ligand>
        <name>ATP</name>
        <dbReference type="ChEBI" id="CHEBI:30616"/>
    </ligand>
</feature>
<dbReference type="InterPro" id="IPR027417">
    <property type="entry name" value="P-loop_NTPase"/>
</dbReference>
<feature type="binding site" evidence="11">
    <location>
        <begin position="188"/>
        <end position="193"/>
    </location>
    <ligand>
        <name>UTP</name>
        <dbReference type="ChEBI" id="CHEBI:46398"/>
    </ligand>
</feature>
<evidence type="ECO:0000256" key="11">
    <source>
        <dbReference type="HAMAP-Rule" id="MF_01227"/>
    </source>
</evidence>
<feature type="binding site" evidence="11">
    <location>
        <position position="356"/>
    </location>
    <ligand>
        <name>L-glutamine</name>
        <dbReference type="ChEBI" id="CHEBI:58359"/>
    </ligand>
</feature>
<dbReference type="InterPro" id="IPR004468">
    <property type="entry name" value="CTP_synthase"/>
</dbReference>
<evidence type="ECO:0000256" key="9">
    <source>
        <dbReference type="ARBA" id="ARBA00022975"/>
    </source>
</evidence>
<dbReference type="PANTHER" id="PTHR11550">
    <property type="entry name" value="CTP SYNTHASE"/>
    <property type="match status" value="1"/>
</dbReference>
<keyword evidence="5 11" id="KW-0547">Nucleotide-binding</keyword>
<feature type="binding site" evidence="11">
    <location>
        <position position="464"/>
    </location>
    <ligand>
        <name>L-glutamine</name>
        <dbReference type="ChEBI" id="CHEBI:58359"/>
    </ligand>
</feature>
<comment type="function">
    <text evidence="11">Catalyzes the ATP-dependent amination of UTP to CTP with either L-glutamine or ammonia as the source of nitrogen. Regulates intracellular CTP levels through interactions with the four ribonucleotide triphosphates.</text>
</comment>
<feature type="region of interest" description="Amidoligase domain" evidence="11">
    <location>
        <begin position="1"/>
        <end position="268"/>
    </location>
</feature>
<name>A0A0M0BM69_9ARCH</name>
<feature type="binding site" evidence="11">
    <location>
        <position position="13"/>
    </location>
    <ligand>
        <name>UTP</name>
        <dbReference type="ChEBI" id="CHEBI:46398"/>
    </ligand>
</feature>
<dbReference type="CDD" id="cd01746">
    <property type="entry name" value="GATase1_CTP_Synthase"/>
    <property type="match status" value="1"/>
</dbReference>
<feature type="binding site" evidence="11">
    <location>
        <position position="54"/>
    </location>
    <ligand>
        <name>L-glutamine</name>
        <dbReference type="ChEBI" id="CHEBI:58359"/>
    </ligand>
</feature>
<dbReference type="Pfam" id="PF00117">
    <property type="entry name" value="GATase"/>
    <property type="match status" value="1"/>
</dbReference>
<proteinExistence type="inferred from homology"/>
<evidence type="ECO:0000259" key="12">
    <source>
        <dbReference type="Pfam" id="PF00117"/>
    </source>
</evidence>
<dbReference type="GO" id="GO:0044210">
    <property type="term" value="P:'de novo' CTP biosynthetic process"/>
    <property type="evidence" value="ECO:0007669"/>
    <property type="project" value="UniProtKB-UniRule"/>
</dbReference>
<evidence type="ECO:0000256" key="4">
    <source>
        <dbReference type="ARBA" id="ARBA00022723"/>
    </source>
</evidence>
<dbReference type="UniPathway" id="UPA00159">
    <property type="reaction ID" value="UER00277"/>
</dbReference>
<dbReference type="GO" id="GO:0046872">
    <property type="term" value="F:metal ion binding"/>
    <property type="evidence" value="ECO:0007669"/>
    <property type="project" value="UniProtKB-KW"/>
</dbReference>
<dbReference type="FunFam" id="3.40.50.300:FF:000009">
    <property type="entry name" value="CTP synthase"/>
    <property type="match status" value="1"/>
</dbReference>
<dbReference type="SUPFAM" id="SSF52317">
    <property type="entry name" value="Class I glutamine amidotransferase-like"/>
    <property type="match status" value="1"/>
</dbReference>
<evidence type="ECO:0000313" key="15">
    <source>
        <dbReference type="Proteomes" id="UP000037210"/>
    </source>
</evidence>
<dbReference type="GO" id="GO:0097268">
    <property type="term" value="C:cytoophidium"/>
    <property type="evidence" value="ECO:0007669"/>
    <property type="project" value="UniProtKB-ARBA"/>
</dbReference>
<accession>A0A0M0BM69</accession>
<feature type="binding site" evidence="11">
    <location>
        <begin position="14"/>
        <end position="19"/>
    </location>
    <ligand>
        <name>ATP</name>
        <dbReference type="ChEBI" id="CHEBI:30616"/>
    </ligand>
</feature>
<feature type="binding site" evidence="11">
    <location>
        <position position="407"/>
    </location>
    <ligand>
        <name>L-glutamine</name>
        <dbReference type="ChEBI" id="CHEBI:58359"/>
    </ligand>
</feature>
<feature type="active site" description="Nucleophile; for glutamine hydrolysis" evidence="11">
    <location>
        <position position="383"/>
    </location>
</feature>
<comment type="caution">
    <text evidence="11">Lacks conserved residue(s) required for the propagation of feature annotation.</text>
</comment>
<comment type="subunit">
    <text evidence="11">Homotetramer.</text>
</comment>
<comment type="catalytic activity">
    <reaction evidence="10 11">
        <text>UTP + L-glutamine + ATP + H2O = CTP + L-glutamate + ADP + phosphate + 2 H(+)</text>
        <dbReference type="Rhea" id="RHEA:26426"/>
        <dbReference type="ChEBI" id="CHEBI:15377"/>
        <dbReference type="ChEBI" id="CHEBI:15378"/>
        <dbReference type="ChEBI" id="CHEBI:29985"/>
        <dbReference type="ChEBI" id="CHEBI:30616"/>
        <dbReference type="ChEBI" id="CHEBI:37563"/>
        <dbReference type="ChEBI" id="CHEBI:43474"/>
        <dbReference type="ChEBI" id="CHEBI:46398"/>
        <dbReference type="ChEBI" id="CHEBI:58359"/>
        <dbReference type="ChEBI" id="CHEBI:456216"/>
        <dbReference type="EC" id="6.3.4.2"/>
    </reaction>
</comment>
<dbReference type="GO" id="GO:0005524">
    <property type="term" value="F:ATP binding"/>
    <property type="evidence" value="ECO:0007669"/>
    <property type="project" value="UniProtKB-KW"/>
</dbReference>
<dbReference type="GO" id="GO:0004359">
    <property type="term" value="F:glutaminase activity"/>
    <property type="evidence" value="ECO:0007669"/>
    <property type="project" value="RHEA"/>
</dbReference>
<evidence type="ECO:0000256" key="1">
    <source>
        <dbReference type="ARBA" id="ARBA00005171"/>
    </source>
</evidence>
<evidence type="ECO:0000256" key="3">
    <source>
        <dbReference type="ARBA" id="ARBA00022598"/>
    </source>
</evidence>
<keyword evidence="7 11" id="KW-0460">Magnesium</keyword>
<feature type="binding site" evidence="11">
    <location>
        <begin position="384"/>
        <end position="387"/>
    </location>
    <ligand>
        <name>L-glutamine</name>
        <dbReference type="ChEBI" id="CHEBI:58359"/>
    </ligand>
</feature>
<keyword evidence="4 11" id="KW-0479">Metal-binding</keyword>
<evidence type="ECO:0000256" key="10">
    <source>
        <dbReference type="ARBA" id="ARBA00047781"/>
    </source>
</evidence>
<dbReference type="SUPFAM" id="SSF52540">
    <property type="entry name" value="P-loop containing nucleoside triphosphate hydrolases"/>
    <property type="match status" value="1"/>
</dbReference>
<dbReference type="EMBL" id="LFWZ01000054">
    <property type="protein sequence ID" value="KON29697.1"/>
    <property type="molecule type" value="Genomic_DNA"/>
</dbReference>
<feature type="binding site" evidence="11">
    <location>
        <begin position="148"/>
        <end position="150"/>
    </location>
    <ligand>
        <name>CTP</name>
        <dbReference type="ChEBI" id="CHEBI:37563"/>
        <note>allosteric inhibitor</note>
    </ligand>
</feature>
<feature type="binding site" evidence="11">
    <location>
        <position position="243"/>
    </location>
    <ligand>
        <name>ATP</name>
        <dbReference type="ChEBI" id="CHEBI:30616"/>
    </ligand>
</feature>
<dbReference type="Gene3D" id="3.40.50.880">
    <property type="match status" value="1"/>
</dbReference>
<comment type="similarity">
    <text evidence="2 11">Belongs to the CTP synthase family.</text>
</comment>
<reference evidence="14 15" key="1">
    <citation type="submission" date="2015-06" db="EMBL/GenBank/DDBJ databases">
        <title>New insights into the roles of widespread benthic archaea in carbon and nitrogen cycling.</title>
        <authorList>
            <person name="Lazar C.S."/>
            <person name="Baker B.J."/>
            <person name="Seitz K.W."/>
            <person name="Hyde A.S."/>
            <person name="Dick G.J."/>
            <person name="Hinrichs K.-U."/>
            <person name="Teske A.P."/>
        </authorList>
    </citation>
    <scope>NUCLEOTIDE SEQUENCE [LARGE SCALE GENOMIC DNA]</scope>
    <source>
        <strain evidence="14">DG-45</strain>
    </source>
</reference>
<gene>
    <name evidence="11 14" type="primary">pyrG</name>
    <name evidence="14" type="ORF">AC482_05785</name>
</gene>
<dbReference type="EC" id="6.3.4.2" evidence="11"/>
<feature type="binding site" evidence="11">
    <location>
        <position position="225"/>
    </location>
    <ligand>
        <name>UTP</name>
        <dbReference type="ChEBI" id="CHEBI:46398"/>
    </ligand>
</feature>
<dbReference type="NCBIfam" id="TIGR00337">
    <property type="entry name" value="PyrG"/>
    <property type="match status" value="1"/>
</dbReference>
<dbReference type="GO" id="GO:0003883">
    <property type="term" value="F:CTP synthase activity"/>
    <property type="evidence" value="ECO:0007669"/>
    <property type="project" value="UniProtKB-UniRule"/>
</dbReference>
<dbReference type="Pfam" id="PF06418">
    <property type="entry name" value="CTP_synth_N"/>
    <property type="match status" value="1"/>
</dbReference>